<dbReference type="PANTHER" id="PTHR47331:SF1">
    <property type="entry name" value="GAG-LIKE PROTEIN"/>
    <property type="match status" value="1"/>
</dbReference>
<dbReference type="InterPro" id="IPR008042">
    <property type="entry name" value="Retrotrans_Pao"/>
</dbReference>
<dbReference type="Proteomes" id="UP001054945">
    <property type="component" value="Unassembled WGS sequence"/>
</dbReference>
<sequence length="181" mass="20941">MQWLNEGIIEEVPTSEIKTFGNYLPHRPVIKESNSTTPIRPVFDASSRMKGHPSLNQCLYSGPNLIELIPDILLRFRAKNNWNHCRYKEGISKHNSKSSDLLGLRWDTHLDVIAFSPDWIGDIRLEIITKRTMLPIAHRLFDRFGVASPAMLCSMLMLQETWKMSLGWDEEFKGSLRVEFI</sequence>
<keyword evidence="2" id="KW-1185">Reference proteome</keyword>
<gene>
    <name evidence="1" type="primary">AVEN_20910_1</name>
    <name evidence="1" type="ORF">CEXT_202791</name>
</gene>
<name>A0AAV4TIQ6_CAEEX</name>
<evidence type="ECO:0000313" key="2">
    <source>
        <dbReference type="Proteomes" id="UP001054945"/>
    </source>
</evidence>
<protein>
    <recommendedName>
        <fullName evidence="3">Reverse transcriptase</fullName>
    </recommendedName>
</protein>
<dbReference type="PANTHER" id="PTHR47331">
    <property type="entry name" value="PHD-TYPE DOMAIN-CONTAINING PROTEIN"/>
    <property type="match status" value="1"/>
</dbReference>
<comment type="caution">
    <text evidence="1">The sequence shown here is derived from an EMBL/GenBank/DDBJ whole genome shotgun (WGS) entry which is preliminary data.</text>
</comment>
<dbReference type="Pfam" id="PF05380">
    <property type="entry name" value="Peptidase_A17"/>
    <property type="match status" value="1"/>
</dbReference>
<reference evidence="1 2" key="1">
    <citation type="submission" date="2021-06" db="EMBL/GenBank/DDBJ databases">
        <title>Caerostris extrusa draft genome.</title>
        <authorList>
            <person name="Kono N."/>
            <person name="Arakawa K."/>
        </authorList>
    </citation>
    <scope>NUCLEOTIDE SEQUENCE [LARGE SCALE GENOMIC DNA]</scope>
</reference>
<organism evidence="1 2">
    <name type="scientific">Caerostris extrusa</name>
    <name type="common">Bark spider</name>
    <name type="synonym">Caerostris bankana</name>
    <dbReference type="NCBI Taxonomy" id="172846"/>
    <lineage>
        <taxon>Eukaryota</taxon>
        <taxon>Metazoa</taxon>
        <taxon>Ecdysozoa</taxon>
        <taxon>Arthropoda</taxon>
        <taxon>Chelicerata</taxon>
        <taxon>Arachnida</taxon>
        <taxon>Araneae</taxon>
        <taxon>Araneomorphae</taxon>
        <taxon>Entelegynae</taxon>
        <taxon>Araneoidea</taxon>
        <taxon>Araneidae</taxon>
        <taxon>Caerostris</taxon>
    </lineage>
</organism>
<evidence type="ECO:0000313" key="1">
    <source>
        <dbReference type="EMBL" id="GIY46260.1"/>
    </source>
</evidence>
<dbReference type="EMBL" id="BPLR01011393">
    <property type="protein sequence ID" value="GIY46260.1"/>
    <property type="molecule type" value="Genomic_DNA"/>
</dbReference>
<dbReference type="AlphaFoldDB" id="A0AAV4TIQ6"/>
<accession>A0AAV4TIQ6</accession>
<evidence type="ECO:0008006" key="3">
    <source>
        <dbReference type="Google" id="ProtNLM"/>
    </source>
</evidence>
<proteinExistence type="predicted"/>